<reference evidence="1 2" key="1">
    <citation type="submission" date="2019-02" db="EMBL/GenBank/DDBJ databases">
        <title>Deep-cultivation of Planctomycetes and their phenomic and genomic characterization uncovers novel biology.</title>
        <authorList>
            <person name="Wiegand S."/>
            <person name="Jogler M."/>
            <person name="Boedeker C."/>
            <person name="Pinto D."/>
            <person name="Vollmers J."/>
            <person name="Rivas-Marin E."/>
            <person name="Kohn T."/>
            <person name="Peeters S.H."/>
            <person name="Heuer A."/>
            <person name="Rast P."/>
            <person name="Oberbeckmann S."/>
            <person name="Bunk B."/>
            <person name="Jeske O."/>
            <person name="Meyerdierks A."/>
            <person name="Storesund J.E."/>
            <person name="Kallscheuer N."/>
            <person name="Luecker S."/>
            <person name="Lage O.M."/>
            <person name="Pohl T."/>
            <person name="Merkel B.J."/>
            <person name="Hornburger P."/>
            <person name="Mueller R.-W."/>
            <person name="Bruemmer F."/>
            <person name="Labrenz M."/>
            <person name="Spormann A.M."/>
            <person name="Op Den Camp H."/>
            <person name="Overmann J."/>
            <person name="Amann R."/>
            <person name="Jetten M.S.M."/>
            <person name="Mascher T."/>
            <person name="Medema M.H."/>
            <person name="Devos D.P."/>
            <person name="Kaster A.-K."/>
            <person name="Ovreas L."/>
            <person name="Rohde M."/>
            <person name="Galperin M.Y."/>
            <person name="Jogler C."/>
        </authorList>
    </citation>
    <scope>NUCLEOTIDE SEQUENCE [LARGE SCALE GENOMIC DNA]</scope>
    <source>
        <strain evidence="1 2">Enr8</strain>
    </source>
</reference>
<evidence type="ECO:0008006" key="3">
    <source>
        <dbReference type="Google" id="ProtNLM"/>
    </source>
</evidence>
<dbReference type="SUPFAM" id="SSF48371">
    <property type="entry name" value="ARM repeat"/>
    <property type="match status" value="1"/>
</dbReference>
<dbReference type="Proteomes" id="UP000318878">
    <property type="component" value="Unassembled WGS sequence"/>
</dbReference>
<dbReference type="InterPro" id="IPR016024">
    <property type="entry name" value="ARM-type_fold"/>
</dbReference>
<evidence type="ECO:0000313" key="1">
    <source>
        <dbReference type="EMBL" id="TWT31865.1"/>
    </source>
</evidence>
<dbReference type="RefSeq" id="WP_146434355.1">
    <property type="nucleotide sequence ID" value="NZ_SJPF01000004.1"/>
</dbReference>
<name>A0A5C5V2C8_9BACT</name>
<sequence length="498" mass="55129">MSKLQPDYSFVRDGISLREWLWSLVDDFKRTRIEAGEALQAMEWGLPSVHTDWDDLASFPDTAAQGERFAAALRETIAQDVFDRSTFFEKLGGLSLGLARDWLGRVDQATTQMNARDKKYDRIANRLIDSIKSAPDETERKRAEERLKKLTSMYVVGSGEDANGDPFVMAESLAPSGIAAGRIFQILDVEVLEAPAVITAFLNDAQLRRDALSILQRCGPAAVSWAPRLLHDFDRFTRKRGKSNWFDAAQALGSVGRGNPETVDAMTICLTHAKNFVRQAAADVLRYMAGEVCGRNDEICQLLLPMLDEKEEVAYIAVLALGSVGRNRPEIRSKILTIAAPQPPQLRSYPGYPHLHYDQTMNQRAAALGAIEYFTTYPNECLPVLIDALDTFVEFDPDECYHGPHARVSGLIALFGPLAEPAVLPLAGHLNDEPEEHPSAMLECLEAIGPAAGAALPELRKLREQYLNDNDIAVTDDPPDRDDDPIGWLIARITGELS</sequence>
<organism evidence="1 2">
    <name type="scientific">Blastopirellula retiformator</name>
    <dbReference type="NCBI Taxonomy" id="2527970"/>
    <lineage>
        <taxon>Bacteria</taxon>
        <taxon>Pseudomonadati</taxon>
        <taxon>Planctomycetota</taxon>
        <taxon>Planctomycetia</taxon>
        <taxon>Pirellulales</taxon>
        <taxon>Pirellulaceae</taxon>
        <taxon>Blastopirellula</taxon>
    </lineage>
</organism>
<keyword evidence="2" id="KW-1185">Reference proteome</keyword>
<proteinExistence type="predicted"/>
<comment type="caution">
    <text evidence="1">The sequence shown here is derived from an EMBL/GenBank/DDBJ whole genome shotgun (WGS) entry which is preliminary data.</text>
</comment>
<dbReference type="EMBL" id="SJPF01000004">
    <property type="protein sequence ID" value="TWT31865.1"/>
    <property type="molecule type" value="Genomic_DNA"/>
</dbReference>
<dbReference type="InterPro" id="IPR011989">
    <property type="entry name" value="ARM-like"/>
</dbReference>
<evidence type="ECO:0000313" key="2">
    <source>
        <dbReference type="Proteomes" id="UP000318878"/>
    </source>
</evidence>
<accession>A0A5C5V2C8</accession>
<dbReference type="AlphaFoldDB" id="A0A5C5V2C8"/>
<dbReference type="Gene3D" id="1.25.10.10">
    <property type="entry name" value="Leucine-rich Repeat Variant"/>
    <property type="match status" value="1"/>
</dbReference>
<protein>
    <recommendedName>
        <fullName evidence="3">HEAT repeat protein</fullName>
    </recommendedName>
</protein>
<gene>
    <name evidence="1" type="ORF">Enr8_37900</name>
</gene>